<dbReference type="EMBL" id="JAUEDM010000009">
    <property type="protein sequence ID" value="KAK3312553.1"/>
    <property type="molecule type" value="Genomic_DNA"/>
</dbReference>
<dbReference type="Proteomes" id="UP001283341">
    <property type="component" value="Unassembled WGS sequence"/>
</dbReference>
<organism evidence="3 4">
    <name type="scientific">Apodospora peruviana</name>
    <dbReference type="NCBI Taxonomy" id="516989"/>
    <lineage>
        <taxon>Eukaryota</taxon>
        <taxon>Fungi</taxon>
        <taxon>Dikarya</taxon>
        <taxon>Ascomycota</taxon>
        <taxon>Pezizomycotina</taxon>
        <taxon>Sordariomycetes</taxon>
        <taxon>Sordariomycetidae</taxon>
        <taxon>Sordariales</taxon>
        <taxon>Lasiosphaeriaceae</taxon>
        <taxon>Apodospora</taxon>
    </lineage>
</organism>
<accession>A0AAE0HTD4</accession>
<feature type="region of interest" description="Disordered" evidence="1">
    <location>
        <begin position="460"/>
        <end position="479"/>
    </location>
</feature>
<reference evidence="3" key="2">
    <citation type="submission" date="2023-06" db="EMBL/GenBank/DDBJ databases">
        <authorList>
            <consortium name="Lawrence Berkeley National Laboratory"/>
            <person name="Haridas S."/>
            <person name="Hensen N."/>
            <person name="Bonometti L."/>
            <person name="Westerberg I."/>
            <person name="Brannstrom I.O."/>
            <person name="Guillou S."/>
            <person name="Cros-Aarteil S."/>
            <person name="Calhoun S."/>
            <person name="Kuo A."/>
            <person name="Mondo S."/>
            <person name="Pangilinan J."/>
            <person name="Riley R."/>
            <person name="Labutti K."/>
            <person name="Andreopoulos B."/>
            <person name="Lipzen A."/>
            <person name="Chen C."/>
            <person name="Yanf M."/>
            <person name="Daum C."/>
            <person name="Ng V."/>
            <person name="Clum A."/>
            <person name="Steindorff A."/>
            <person name="Ohm R."/>
            <person name="Martin F."/>
            <person name="Silar P."/>
            <person name="Natvig D."/>
            <person name="Lalanne C."/>
            <person name="Gautier V."/>
            <person name="Ament-Velasquez S.L."/>
            <person name="Kruys A."/>
            <person name="Hutchinson M.I."/>
            <person name="Powell A.J."/>
            <person name="Barry K."/>
            <person name="Miller A.N."/>
            <person name="Grigoriev I.V."/>
            <person name="Debuchy R."/>
            <person name="Gladieux P."/>
            <person name="Thoren M.H."/>
            <person name="Johannesson H."/>
        </authorList>
    </citation>
    <scope>NUCLEOTIDE SEQUENCE</scope>
    <source>
        <strain evidence="3">CBS 118394</strain>
    </source>
</reference>
<dbReference type="InterPro" id="IPR052895">
    <property type="entry name" value="HetReg/Transcr_Mod"/>
</dbReference>
<dbReference type="Pfam" id="PF06985">
    <property type="entry name" value="HET"/>
    <property type="match status" value="1"/>
</dbReference>
<protein>
    <submittedName>
        <fullName evidence="3">Heterokaryon incompatibility protein-domain-containing protein</fullName>
    </submittedName>
</protein>
<dbReference type="PANTHER" id="PTHR24148:SF82">
    <property type="entry name" value="HETEROKARYON INCOMPATIBILITY DOMAIN-CONTAINING PROTEIN"/>
    <property type="match status" value="1"/>
</dbReference>
<feature type="domain" description="Heterokaryon incompatibility" evidence="2">
    <location>
        <begin position="46"/>
        <end position="209"/>
    </location>
</feature>
<evidence type="ECO:0000313" key="3">
    <source>
        <dbReference type="EMBL" id="KAK3312553.1"/>
    </source>
</evidence>
<sequence>MTSPAYRPLNSAEGEIRVLILLHGPSHDADIHCELKTVNLSDNPVYEALSYTWGSVGKADQIRLNGDHKLPVWENAGAALRRLRLPKKPRHLWIDAICINQNDVQERSQQVLLMQRIYGHAEQVIVWLGELTDSGILAMKELQGKVWSVGWHQWKIDRKFGKPTLPWTEQFTTSRGIVNRDDLVGEHSNGEVYEVLDRPWWRRTWIIQEAVLARGVTIMCGAETVGWESVDTFFKQLPVHVGDRIEAFGLPINTKDGFPETLYRIISDYRNKWRAEPDTVRLLDVLYRFRRLECTDARDKIYGFLGIVPGVVDIGLVPDYSSSVADVYLSFARRLINKTGSLDVLNCRREWQHGDAPTAARPAQAYSILDQARFYDVHALIKDAPDEDATTRRGWARLPDGWERIVVDAKKTVFRDHNTGTVHDTSPLEGTPARLAEYYTKQRVLPSDWVKRWDNLGRQTVEHQPSKQTPPLAESRKRDEQLRSYLSELPSWVPNWASPTRWDPEPLIDLQMPNGSQFWAGGKDSVATPLENKQGSRVLSLEGVIFDKIKHLAPAWHPEGDIAPLSRKSNEVLVAWEALGLQDVAENCPYTNTKPTTVGGSPRANALWRTMIADHAGDGAAPDDDWFYVETWYDRAGWAQDPPDLTSLGILSSTLAEFEVRSQENDMLYSFIKLDPSRYPEFGVKMRQSHQDGKVIIARYGEYLRRIFRACAHRALFVTEKGYIGLAPWNAKEGDEVAVVRGGRTPFLFRRCVDDGEVEDSGRFTLIGETYVYGIMGGEALVDRECGEKVPRTTLHVC</sequence>
<name>A0AAE0HTD4_9PEZI</name>
<dbReference type="AlphaFoldDB" id="A0AAE0HTD4"/>
<gene>
    <name evidence="3" type="ORF">B0H66DRAFT_400916</name>
</gene>
<proteinExistence type="predicted"/>
<reference evidence="3" key="1">
    <citation type="journal article" date="2023" name="Mol. Phylogenet. Evol.">
        <title>Genome-scale phylogeny and comparative genomics of the fungal order Sordariales.</title>
        <authorList>
            <person name="Hensen N."/>
            <person name="Bonometti L."/>
            <person name="Westerberg I."/>
            <person name="Brannstrom I.O."/>
            <person name="Guillou S."/>
            <person name="Cros-Aarteil S."/>
            <person name="Calhoun S."/>
            <person name="Haridas S."/>
            <person name="Kuo A."/>
            <person name="Mondo S."/>
            <person name="Pangilinan J."/>
            <person name="Riley R."/>
            <person name="LaButti K."/>
            <person name="Andreopoulos B."/>
            <person name="Lipzen A."/>
            <person name="Chen C."/>
            <person name="Yan M."/>
            <person name="Daum C."/>
            <person name="Ng V."/>
            <person name="Clum A."/>
            <person name="Steindorff A."/>
            <person name="Ohm R.A."/>
            <person name="Martin F."/>
            <person name="Silar P."/>
            <person name="Natvig D.O."/>
            <person name="Lalanne C."/>
            <person name="Gautier V."/>
            <person name="Ament-Velasquez S.L."/>
            <person name="Kruys A."/>
            <person name="Hutchinson M.I."/>
            <person name="Powell A.J."/>
            <person name="Barry K."/>
            <person name="Miller A.N."/>
            <person name="Grigoriev I.V."/>
            <person name="Debuchy R."/>
            <person name="Gladieux P."/>
            <person name="Hiltunen Thoren M."/>
            <person name="Johannesson H."/>
        </authorList>
    </citation>
    <scope>NUCLEOTIDE SEQUENCE</scope>
    <source>
        <strain evidence="3">CBS 118394</strain>
    </source>
</reference>
<comment type="caution">
    <text evidence="3">The sequence shown here is derived from an EMBL/GenBank/DDBJ whole genome shotgun (WGS) entry which is preliminary data.</text>
</comment>
<dbReference type="InterPro" id="IPR010730">
    <property type="entry name" value="HET"/>
</dbReference>
<evidence type="ECO:0000256" key="1">
    <source>
        <dbReference type="SAM" id="MobiDB-lite"/>
    </source>
</evidence>
<evidence type="ECO:0000313" key="4">
    <source>
        <dbReference type="Proteomes" id="UP001283341"/>
    </source>
</evidence>
<keyword evidence="4" id="KW-1185">Reference proteome</keyword>
<evidence type="ECO:0000259" key="2">
    <source>
        <dbReference type="Pfam" id="PF06985"/>
    </source>
</evidence>
<dbReference type="Pfam" id="PF26639">
    <property type="entry name" value="Het-6_barrel"/>
    <property type="match status" value="1"/>
</dbReference>
<dbReference type="PANTHER" id="PTHR24148">
    <property type="entry name" value="ANKYRIN REPEAT DOMAIN-CONTAINING PROTEIN 39 HOMOLOG-RELATED"/>
    <property type="match status" value="1"/>
</dbReference>